<dbReference type="PANTHER" id="PTHR32308:SF10">
    <property type="entry name" value="CITRATE LYASE SUBUNIT BETA"/>
    <property type="match status" value="1"/>
</dbReference>
<evidence type="ECO:0000256" key="2">
    <source>
        <dbReference type="ARBA" id="ARBA00022723"/>
    </source>
</evidence>
<dbReference type="Pfam" id="PF22484">
    <property type="entry name" value="DUF6986"/>
    <property type="match status" value="1"/>
</dbReference>
<accession>A0ABN2XI84</accession>
<keyword evidence="3" id="KW-0460">Magnesium</keyword>
<protein>
    <recommendedName>
        <fullName evidence="6">Aldolase</fullName>
    </recommendedName>
</protein>
<keyword evidence="5" id="KW-1185">Reference proteome</keyword>
<dbReference type="SUPFAM" id="SSF51621">
    <property type="entry name" value="Phosphoenolpyruvate/pyruvate domain"/>
    <property type="match status" value="1"/>
</dbReference>
<dbReference type="PANTHER" id="PTHR32308">
    <property type="entry name" value="LYASE BETA SUBUNIT, PUTATIVE (AFU_ORTHOLOGUE AFUA_4G13030)-RELATED"/>
    <property type="match status" value="1"/>
</dbReference>
<dbReference type="InterPro" id="IPR040442">
    <property type="entry name" value="Pyrv_kinase-like_dom_sf"/>
</dbReference>
<dbReference type="Proteomes" id="UP001500166">
    <property type="component" value="Unassembled WGS sequence"/>
</dbReference>
<keyword evidence="2" id="KW-0479">Metal-binding</keyword>
<dbReference type="Gene3D" id="3.20.20.60">
    <property type="entry name" value="Phosphoenolpyruvate-binding domains"/>
    <property type="match status" value="1"/>
</dbReference>
<evidence type="ECO:0000313" key="4">
    <source>
        <dbReference type="EMBL" id="GAA2111832.1"/>
    </source>
</evidence>
<gene>
    <name evidence="4" type="ORF">GCM10009824_07500</name>
</gene>
<name>A0ABN2XI84_9MICC</name>
<evidence type="ECO:0000256" key="3">
    <source>
        <dbReference type="ARBA" id="ARBA00022842"/>
    </source>
</evidence>
<dbReference type="InterPro" id="IPR054255">
    <property type="entry name" value="DUF6986"/>
</dbReference>
<proteinExistence type="predicted"/>
<organism evidence="4 5">
    <name type="scientific">Kocuria atrinae</name>
    <dbReference type="NCBI Taxonomy" id="592377"/>
    <lineage>
        <taxon>Bacteria</taxon>
        <taxon>Bacillati</taxon>
        <taxon>Actinomycetota</taxon>
        <taxon>Actinomycetes</taxon>
        <taxon>Micrococcales</taxon>
        <taxon>Micrococcaceae</taxon>
        <taxon>Kocuria</taxon>
    </lineage>
</organism>
<dbReference type="EMBL" id="BAAAQA010000004">
    <property type="protein sequence ID" value="GAA2111832.1"/>
    <property type="molecule type" value="Genomic_DNA"/>
</dbReference>
<comment type="caution">
    <text evidence="4">The sequence shown here is derived from an EMBL/GenBank/DDBJ whole genome shotgun (WGS) entry which is preliminary data.</text>
</comment>
<reference evidence="4 5" key="1">
    <citation type="journal article" date="2019" name="Int. J. Syst. Evol. Microbiol.">
        <title>The Global Catalogue of Microorganisms (GCM) 10K type strain sequencing project: providing services to taxonomists for standard genome sequencing and annotation.</title>
        <authorList>
            <consortium name="The Broad Institute Genomics Platform"/>
            <consortium name="The Broad Institute Genome Sequencing Center for Infectious Disease"/>
            <person name="Wu L."/>
            <person name="Ma J."/>
        </authorList>
    </citation>
    <scope>NUCLEOTIDE SEQUENCE [LARGE SCALE GENOMIC DNA]</scope>
    <source>
        <strain evidence="4 5">JCM 15914</strain>
    </source>
</reference>
<evidence type="ECO:0000313" key="5">
    <source>
        <dbReference type="Proteomes" id="UP001500166"/>
    </source>
</evidence>
<evidence type="ECO:0000256" key="1">
    <source>
        <dbReference type="ARBA" id="ARBA00001946"/>
    </source>
</evidence>
<comment type="cofactor">
    <cofactor evidence="1">
        <name>Mg(2+)</name>
        <dbReference type="ChEBI" id="CHEBI:18420"/>
    </cofactor>
</comment>
<sequence length="479" mass="50561">MTQSILGARVASAAPADVATNDSAGAVPAGASLPTTFYQRADLVLAGTDADLARFFPGDSGVRQPVHTCYVPADLVTVNTPAEWGRAAQAAADEAGGLQVLAELAGLSGDGMSDVVDRVAAKLQTEPIEDLRLDLEDGFGNRSDGEEDAAAAQAARTVAQFAINRANGSAPAPAFAGIRFKCFEEATRARGLRSLDVFVTTLVREGGLIEAGVSSDGLPEGLVLTLPKVSSVEQVQIMVEACQALEDALDLPNGRLRFEIQMETAPMILGLDGTCLIPAMLRAAEGRATSLHYGTYDYSASLGISAQFQSMEHPAADFAKNVMQVAVAGTGVHLSDGSTNQLPVGDAEQRRDSWALHARLVRRSLERGYYQGWDLHAHQLPTRFLTNYAFYRDGFDAAAHRLEVYSRRSVPGIEAADVADEPATARALARYILRGTLCGAVTEDELRASGLTPETVSSVAKTGVAAASNAEHSETGDTR</sequence>
<evidence type="ECO:0008006" key="6">
    <source>
        <dbReference type="Google" id="ProtNLM"/>
    </source>
</evidence>
<dbReference type="InterPro" id="IPR015813">
    <property type="entry name" value="Pyrv/PenolPyrv_kinase-like_dom"/>
</dbReference>